<feature type="domain" description="Glycosyl hydrolase family 13 catalytic" evidence="7">
    <location>
        <begin position="586"/>
        <end position="931"/>
    </location>
</feature>
<feature type="site" description="Transition state stabilizer" evidence="6">
    <location>
        <position position="853"/>
    </location>
</feature>
<reference evidence="8 9" key="1">
    <citation type="journal article" date="2011" name="Stand. Genomic Sci.">
        <title>Complete genome sequence of Parvibaculum lavamentivorans type strain (DS-1(T)).</title>
        <authorList>
            <person name="Schleheck D."/>
            <person name="Weiss M."/>
            <person name="Pitluck S."/>
            <person name="Bruce D."/>
            <person name="Land M.L."/>
            <person name="Han S."/>
            <person name="Saunders E."/>
            <person name="Tapia R."/>
            <person name="Detter C."/>
            <person name="Brettin T."/>
            <person name="Han J."/>
            <person name="Woyke T."/>
            <person name="Goodwin L."/>
            <person name="Pennacchio L."/>
            <person name="Nolan M."/>
            <person name="Cook A.M."/>
            <person name="Kjelleberg S."/>
            <person name="Thomas T."/>
        </authorList>
    </citation>
    <scope>NUCLEOTIDE SEQUENCE [LARGE SCALE GENOMIC DNA]</scope>
    <source>
        <strain evidence="9">DS-1 / DSM 13023 / NCIMB 13966</strain>
    </source>
</reference>
<dbReference type="SUPFAM" id="SSF51445">
    <property type="entry name" value="(Trans)glycosidases"/>
    <property type="match status" value="1"/>
</dbReference>
<dbReference type="HOGENOM" id="CLU_007336_1_2_5"/>
<comment type="subunit">
    <text evidence="1 6">Homodimer.</text>
</comment>
<dbReference type="Gene3D" id="2.60.40.10">
    <property type="entry name" value="Immunoglobulins"/>
    <property type="match status" value="1"/>
</dbReference>
<feature type="binding site" evidence="6">
    <location>
        <position position="767"/>
    </location>
    <ligand>
        <name>alpha-maltose 1-phosphate</name>
        <dbReference type="ChEBI" id="CHEBI:63576"/>
    </ligand>
</feature>
<feature type="binding site" evidence="6">
    <location>
        <position position="634"/>
    </location>
    <ligand>
        <name>alpha-maltose 1-phosphate</name>
        <dbReference type="ChEBI" id="CHEBI:63576"/>
    </ligand>
</feature>
<dbReference type="Gene3D" id="2.60.40.1180">
    <property type="entry name" value="Golgi alpha-mannosidase II"/>
    <property type="match status" value="1"/>
</dbReference>
<comment type="catalytic activity">
    <reaction evidence="5 6">
        <text>alpha-maltose 1-phosphate + [(1-&gt;4)-alpha-D-glucosyl](n) = [(1-&gt;4)-alpha-D-glucosyl](n+2) + phosphate</text>
        <dbReference type="Rhea" id="RHEA:42692"/>
        <dbReference type="Rhea" id="RHEA-COMP:9584"/>
        <dbReference type="Rhea" id="RHEA-COMP:10183"/>
        <dbReference type="ChEBI" id="CHEBI:15444"/>
        <dbReference type="ChEBI" id="CHEBI:43474"/>
        <dbReference type="ChEBI" id="CHEBI:63576"/>
        <dbReference type="EC" id="2.4.99.16"/>
    </reaction>
</comment>
<dbReference type="Pfam" id="PF11896">
    <property type="entry name" value="GlgE_dom_N_S"/>
    <property type="match status" value="1"/>
</dbReference>
<evidence type="ECO:0000313" key="8">
    <source>
        <dbReference type="EMBL" id="ABS62163.1"/>
    </source>
</evidence>
<dbReference type="GO" id="GO:0030979">
    <property type="term" value="P:alpha-glucan biosynthetic process"/>
    <property type="evidence" value="ECO:0007669"/>
    <property type="project" value="UniProtKB-UniRule"/>
</dbReference>
<evidence type="ECO:0000256" key="2">
    <source>
        <dbReference type="ARBA" id="ARBA00022676"/>
    </source>
</evidence>
<dbReference type="KEGG" id="pla:Plav_0540"/>
<dbReference type="InterPro" id="IPR049171">
    <property type="entry name" value="GLGE_C"/>
</dbReference>
<feature type="active site" description="Nucleophile" evidence="6">
    <location>
        <position position="766"/>
    </location>
</feature>
<evidence type="ECO:0000256" key="6">
    <source>
        <dbReference type="HAMAP-Rule" id="MF_02124"/>
    </source>
</evidence>
<evidence type="ECO:0000256" key="5">
    <source>
        <dbReference type="ARBA" id="ARBA00048735"/>
    </source>
</evidence>
<dbReference type="InterPro" id="IPR006047">
    <property type="entry name" value="GH13_cat_dom"/>
</dbReference>
<dbReference type="GO" id="GO:0016758">
    <property type="term" value="F:hexosyltransferase activity"/>
    <property type="evidence" value="ECO:0007669"/>
    <property type="project" value="UniProtKB-UniRule"/>
</dbReference>
<dbReference type="Proteomes" id="UP000006377">
    <property type="component" value="Chromosome"/>
</dbReference>
<dbReference type="InterPro" id="IPR021828">
    <property type="entry name" value="GlgE_dom_N/S"/>
</dbReference>
<feature type="binding site" evidence="6">
    <location>
        <begin position="906"/>
        <end position="907"/>
    </location>
    <ligand>
        <name>alpha-maltose 1-phosphate</name>
        <dbReference type="ChEBI" id="CHEBI:63576"/>
    </ligand>
</feature>
<dbReference type="STRING" id="402881.Plav_0540"/>
<evidence type="ECO:0000256" key="3">
    <source>
        <dbReference type="ARBA" id="ARBA00022679"/>
    </source>
</evidence>
<dbReference type="PANTHER" id="PTHR47786:SF2">
    <property type="entry name" value="GLYCOSYL HYDROLASE FAMILY 13 CATALYTIC DOMAIN-CONTAINING PROTEIN"/>
    <property type="match status" value="1"/>
</dbReference>
<dbReference type="Gene3D" id="3.20.20.80">
    <property type="entry name" value="Glycosidases"/>
    <property type="match status" value="2"/>
</dbReference>
<dbReference type="Pfam" id="PF21702">
    <property type="entry name" value="GLGE_C"/>
    <property type="match status" value="1"/>
</dbReference>
<evidence type="ECO:0000256" key="1">
    <source>
        <dbReference type="ARBA" id="ARBA00011738"/>
    </source>
</evidence>
<gene>
    <name evidence="6" type="primary">glgE</name>
    <name evidence="8" type="ordered locus">Plav_0540</name>
</gene>
<keyword evidence="2 6" id="KW-0328">Glycosyltransferase</keyword>
<sequence>MPHLPVRVLSVRPDEPAATDGWRRLSEEAAELGFGSLLWEWSGSIFSDEEIIPPGAAEACETAGLDLLLAVELDRFPIDHQLVHDYPDAFALRRQPGQEAPLDPRKPLPAIGEARARLRSEEAKKALRKPLGERLKSLMTAGAKGFSLLSAERADPAFIKMLTGDLRKKDAPVFLAGPPGLSRAAARSLADTGIDYLISSLGWWDLRAPWLIEEYEELRHVAPLISEVRREQVKEGGDAQAVARLLGAAACTGQGLIVPSGLLTQGHRDAVQRALRLTERAGHLGGEARRLTGSASAVTALLRTDTADMRRAGEAVLLLINGTAEDQPAPDPEDILPAAGAAFDNFTPVEAAGDAFAPLAAGEVRLLAARRAKPVAGGAKANARSVKTAAARPRLVVEDVTPRVEGGDFAVKRVTGEMVTVEATIFADGHEQLAAEIQWRAADKKNWTAVRMEELPNNRWGGEFPLSRLGRHEFAIEAWLDRFGGFRRDFRKKLDADVALAGDFMEGRALVKKALQRADEKTRPVLANIDTQLEKMGNGAEGAVLLLSPELAQLMDRVDDRPHSVRSNPQRVDAERLAARFSSWYELFPRSLTDDPKRHGTFDDVIARLPAIRDMGFDTLYFPPIHPIGRANRKGKNNSLTAEAGDPGSPYAIGSKEGGHDAIHPALGGFDDFDRLVDAAAAQGLEIALDFAIQCSPDHPWLKEHPGWFAWRPDGSLKYAENPPKKYQDIVNVDFYAEDAVPGLWLAWRDVVLLWVSHGVKVFRVDNPHTKPLPFWEWMIGDIRKIHPDVIFLAEAFTAPAMMYRLGKIGFSQSYTYFTWRNHKAELAEYIEELTKTAPKEFYRPHFFVNTPDINPVFLQNSGRPGFRIRAVLAATLSGLFGVYSGFELCEAAALPGREEYADSEKYEIRPRDWQAPGNIIADITLLNRLRRAHPALQTHLNTRFYVAHNDSILYYGKPSSDGSDIILVAVSLDPFHPQEADFEVPLWEFGLPDHGSVAVEDLAEGYHFHWRGKYQHIRLEPEQPYRIWRISPGGAS</sequence>
<dbReference type="CDD" id="cd11344">
    <property type="entry name" value="AmyAc_GlgE_like"/>
    <property type="match status" value="1"/>
</dbReference>
<dbReference type="SMART" id="SM00642">
    <property type="entry name" value="Aamy"/>
    <property type="match status" value="1"/>
</dbReference>
<dbReference type="GO" id="GO:0004553">
    <property type="term" value="F:hydrolase activity, hydrolyzing O-glycosyl compounds"/>
    <property type="evidence" value="ECO:0007669"/>
    <property type="project" value="InterPro"/>
</dbReference>
<dbReference type="HAMAP" id="MF_02124">
    <property type="entry name" value="GlgE"/>
    <property type="match status" value="1"/>
</dbReference>
<dbReference type="eggNOG" id="COG0366">
    <property type="taxonomic scope" value="Bacteria"/>
</dbReference>
<feature type="active site" description="Proton donor" evidence="6">
    <location>
        <position position="795"/>
    </location>
</feature>
<keyword evidence="4 6" id="KW-0119">Carbohydrate metabolism</keyword>
<dbReference type="InterPro" id="IPR013780">
    <property type="entry name" value="Glyco_hydro_b"/>
</dbReference>
<dbReference type="Gene3D" id="1.20.58.80">
    <property type="entry name" value="Phosphotransferase system, lactose/cellobiose-type IIA subunit"/>
    <property type="match status" value="1"/>
</dbReference>
<keyword evidence="9" id="KW-1185">Reference proteome</keyword>
<dbReference type="InterPro" id="IPR017853">
    <property type="entry name" value="GH"/>
</dbReference>
<dbReference type="PANTHER" id="PTHR47786">
    <property type="entry name" value="ALPHA-1,4-GLUCAN:MALTOSE-1-PHOSPHATE MALTOSYLTRANSFERASE"/>
    <property type="match status" value="1"/>
</dbReference>
<evidence type="ECO:0000256" key="4">
    <source>
        <dbReference type="ARBA" id="ARBA00023277"/>
    </source>
</evidence>
<dbReference type="CAZy" id="GH13">
    <property type="family name" value="Glycoside Hydrolase Family 13"/>
</dbReference>
<dbReference type="InterPro" id="IPR026585">
    <property type="entry name" value="GlgE"/>
</dbReference>
<feature type="binding site" evidence="6">
    <location>
        <position position="729"/>
    </location>
    <ligand>
        <name>alpha-maltose 1-phosphate</name>
        <dbReference type="ChEBI" id="CHEBI:63576"/>
    </ligand>
</feature>
<dbReference type="EC" id="2.4.99.16" evidence="6"/>
<proteinExistence type="inferred from homology"/>
<accession>A7HQI0</accession>
<organism evidence="8 9">
    <name type="scientific">Parvibaculum lavamentivorans (strain DS-1 / DSM 13023 / NCIMB 13966)</name>
    <dbReference type="NCBI Taxonomy" id="402881"/>
    <lineage>
        <taxon>Bacteria</taxon>
        <taxon>Pseudomonadati</taxon>
        <taxon>Pseudomonadota</taxon>
        <taxon>Alphaproteobacteria</taxon>
        <taxon>Hyphomicrobiales</taxon>
        <taxon>Parvibaculaceae</taxon>
        <taxon>Parvibaculum</taxon>
    </lineage>
</organism>
<dbReference type="RefSeq" id="WP_011995454.1">
    <property type="nucleotide sequence ID" value="NC_009719.1"/>
</dbReference>
<evidence type="ECO:0000313" key="9">
    <source>
        <dbReference type="Proteomes" id="UP000006377"/>
    </source>
</evidence>
<dbReference type="InterPro" id="IPR013783">
    <property type="entry name" value="Ig-like_fold"/>
</dbReference>
<protein>
    <recommendedName>
        <fullName evidence="6">Alpha-1,4-glucan:maltose-1-phosphate maltosyltransferase</fullName>
        <shortName evidence="6">GMPMT</shortName>
        <ecNumber evidence="6">2.4.99.16</ecNumber>
    </recommendedName>
    <alternativeName>
        <fullName evidence="6">(1-&gt;4)-alpha-D-glucan:maltose-1-phosphate alpha-D-maltosyltransferase</fullName>
    </alternativeName>
</protein>
<keyword evidence="3 6" id="KW-0808">Transferase</keyword>
<evidence type="ECO:0000259" key="7">
    <source>
        <dbReference type="SMART" id="SM00642"/>
    </source>
</evidence>
<name>A7HQI0_PARL1</name>
<feature type="binding site" evidence="6">
    <location>
        <position position="694"/>
    </location>
    <ligand>
        <name>alpha-maltose 1-phosphate</name>
        <dbReference type="ChEBI" id="CHEBI:63576"/>
    </ligand>
</feature>
<dbReference type="AlphaFoldDB" id="A7HQI0"/>
<comment type="function">
    <text evidence="6">Maltosyltransferase that uses maltose 1-phosphate (M1P) as the sugar donor to elongate linear or branched alpha-(1-&gt;4)-glucans. Is involved in a branched alpha-glucan biosynthetic pathway from trehalose, together with TreS, Mak and GlgB.</text>
</comment>
<comment type="similarity">
    <text evidence="6">Belongs to the glycosyl hydrolase 13 family. GlgE subfamily.</text>
</comment>
<dbReference type="EMBL" id="CP000774">
    <property type="protein sequence ID" value="ABS62163.1"/>
    <property type="molecule type" value="Genomic_DNA"/>
</dbReference>